<dbReference type="AlphaFoldDB" id="A0A814NUG4"/>
<feature type="non-terminal residue" evidence="1">
    <location>
        <position position="1"/>
    </location>
</feature>
<protein>
    <submittedName>
        <fullName evidence="1">Uncharacterized protein</fullName>
    </submittedName>
</protein>
<name>A0A814NUG4_9BILA</name>
<dbReference type="Proteomes" id="UP000663879">
    <property type="component" value="Unassembled WGS sequence"/>
</dbReference>
<sequence>CKNDFPICIQRLANPWKCLNLQCLYETEWMDKKPRDTTQILVNI</sequence>
<proteinExistence type="predicted"/>
<gene>
    <name evidence="1" type="ORF">OXX778_LOCUS20909</name>
</gene>
<evidence type="ECO:0000313" key="1">
    <source>
        <dbReference type="EMBL" id="CAF1095974.1"/>
    </source>
</evidence>
<dbReference type="EMBL" id="CAJNOC010007294">
    <property type="protein sequence ID" value="CAF1095974.1"/>
    <property type="molecule type" value="Genomic_DNA"/>
</dbReference>
<keyword evidence="2" id="KW-1185">Reference proteome</keyword>
<comment type="caution">
    <text evidence="1">The sequence shown here is derived from an EMBL/GenBank/DDBJ whole genome shotgun (WGS) entry which is preliminary data.</text>
</comment>
<organism evidence="1 2">
    <name type="scientific">Brachionus calyciflorus</name>
    <dbReference type="NCBI Taxonomy" id="104777"/>
    <lineage>
        <taxon>Eukaryota</taxon>
        <taxon>Metazoa</taxon>
        <taxon>Spiralia</taxon>
        <taxon>Gnathifera</taxon>
        <taxon>Rotifera</taxon>
        <taxon>Eurotatoria</taxon>
        <taxon>Monogononta</taxon>
        <taxon>Pseudotrocha</taxon>
        <taxon>Ploima</taxon>
        <taxon>Brachionidae</taxon>
        <taxon>Brachionus</taxon>
    </lineage>
</organism>
<evidence type="ECO:0000313" key="2">
    <source>
        <dbReference type="Proteomes" id="UP000663879"/>
    </source>
</evidence>
<accession>A0A814NUG4</accession>
<reference evidence="1" key="1">
    <citation type="submission" date="2021-02" db="EMBL/GenBank/DDBJ databases">
        <authorList>
            <person name="Nowell W R."/>
        </authorList>
    </citation>
    <scope>NUCLEOTIDE SEQUENCE</scope>
    <source>
        <strain evidence="1">Ploen Becks lab</strain>
    </source>
</reference>